<dbReference type="Proteomes" id="UP000272942">
    <property type="component" value="Unassembled WGS sequence"/>
</dbReference>
<gene>
    <name evidence="1" type="ORF">ECPE_LOCUS108</name>
</gene>
<name>A0A182ZZH3_9TREM</name>
<protein>
    <submittedName>
        <fullName evidence="3">Zf-RVT domain-containing protein</fullName>
    </submittedName>
</protein>
<organism evidence="3">
    <name type="scientific">Echinostoma caproni</name>
    <dbReference type="NCBI Taxonomy" id="27848"/>
    <lineage>
        <taxon>Eukaryota</taxon>
        <taxon>Metazoa</taxon>
        <taxon>Spiralia</taxon>
        <taxon>Lophotrochozoa</taxon>
        <taxon>Platyhelminthes</taxon>
        <taxon>Trematoda</taxon>
        <taxon>Digenea</taxon>
        <taxon>Plagiorchiida</taxon>
        <taxon>Echinostomata</taxon>
        <taxon>Echinostomatoidea</taxon>
        <taxon>Echinostomatidae</taxon>
        <taxon>Echinostoma</taxon>
    </lineage>
</organism>
<proteinExistence type="predicted"/>
<sequence>MDRESSPVQLALFRYTIGPAALRVMNGFTYSPNEDRGDWQVSLARSCNFRACLEENLIRGRIVVGLRDSAAVKRLLKLPKLTLKQCIDICWGEEAAEKHIKTPTTKEDYGLCKVAAENRTHLTAPCRFCGRIHLVGRINCPAWGKNA</sequence>
<keyword evidence="2" id="KW-1185">Reference proteome</keyword>
<accession>A0A182ZZH3</accession>
<evidence type="ECO:0000313" key="3">
    <source>
        <dbReference type="WBParaSite" id="ECPE_0000010701-mRNA-1"/>
    </source>
</evidence>
<dbReference type="OrthoDB" id="6160000at2759"/>
<dbReference type="WBParaSite" id="ECPE_0000010701-mRNA-1">
    <property type="protein sequence ID" value="ECPE_0000010701-mRNA-1"/>
    <property type="gene ID" value="ECPE_0000010701"/>
</dbReference>
<dbReference type="AlphaFoldDB" id="A0A182ZZH3"/>
<evidence type="ECO:0000313" key="2">
    <source>
        <dbReference type="Proteomes" id="UP000272942"/>
    </source>
</evidence>
<reference evidence="1 2" key="2">
    <citation type="submission" date="2018-11" db="EMBL/GenBank/DDBJ databases">
        <authorList>
            <consortium name="Pathogen Informatics"/>
        </authorList>
    </citation>
    <scope>NUCLEOTIDE SEQUENCE [LARGE SCALE GENOMIC DNA]</scope>
    <source>
        <strain evidence="1 2">Egypt</strain>
    </source>
</reference>
<dbReference type="EMBL" id="UZAN01000283">
    <property type="protein sequence ID" value="VDP18820.1"/>
    <property type="molecule type" value="Genomic_DNA"/>
</dbReference>
<evidence type="ECO:0000313" key="1">
    <source>
        <dbReference type="EMBL" id="VDP18820.1"/>
    </source>
</evidence>
<reference evidence="3" key="1">
    <citation type="submission" date="2016-06" db="UniProtKB">
        <authorList>
            <consortium name="WormBaseParasite"/>
        </authorList>
    </citation>
    <scope>IDENTIFICATION</scope>
</reference>